<keyword evidence="3" id="KW-0282">Flagellum</keyword>
<sequence>GNASATTAAPTALAAAVANTDAAPTAAPSAAAAALPTDAPAVPEPVQQAADQMLSRRDSAIPRAETTFSGAALAAAAAPGAGTAILASSSDSNAPAAPFTSLHQLNLGGAIGIAQQQGQPSNVLKLSGEPEQWQQPLRAALGDRLQFQVQRGNEQAVITLDPPNMGRVEIAIRHTQGSLQVAITANNSEVLRQLNTISDSVRQDLSQRNFTDVTVTVAPAARGGAGQYLADGGGQGRQQQGREQEQRTPGRALSEDGAASSTFAMNRE</sequence>
<keyword evidence="4" id="KW-1185">Reference proteome</keyword>
<dbReference type="Proteomes" id="UP000484015">
    <property type="component" value="Unassembled WGS sequence"/>
</dbReference>
<feature type="compositionally biased region" description="Gly residues" evidence="1">
    <location>
        <begin position="225"/>
        <end position="236"/>
    </location>
</feature>
<accession>A0A6L6QA60</accession>
<dbReference type="InterPro" id="IPR052563">
    <property type="entry name" value="FliK"/>
</dbReference>
<dbReference type="InterPro" id="IPR021136">
    <property type="entry name" value="Flagellar_hook_control-like_C"/>
</dbReference>
<protein>
    <submittedName>
        <fullName evidence="3">Flagellar hook-length control protein FliK</fullName>
    </submittedName>
</protein>
<feature type="domain" description="Flagellar hook-length control protein-like C-terminal" evidence="2">
    <location>
        <begin position="143"/>
        <end position="218"/>
    </location>
</feature>
<comment type="caution">
    <text evidence="3">The sequence shown here is derived from an EMBL/GenBank/DDBJ whole genome shotgun (WGS) entry which is preliminary data.</text>
</comment>
<dbReference type="PANTHER" id="PTHR37533:SF2">
    <property type="entry name" value="FLAGELLAR HOOK-LENGTH CONTROL PROTEIN"/>
    <property type="match status" value="1"/>
</dbReference>
<feature type="region of interest" description="Disordered" evidence="1">
    <location>
        <begin position="26"/>
        <end position="45"/>
    </location>
</feature>
<proteinExistence type="predicted"/>
<reference evidence="3 4" key="1">
    <citation type="submission" date="2019-11" db="EMBL/GenBank/DDBJ databases">
        <title>Type strains purchased from KCTC, JCM and DSMZ.</title>
        <authorList>
            <person name="Lu H."/>
        </authorList>
    </citation>
    <scope>NUCLEOTIDE SEQUENCE [LARGE SCALE GENOMIC DNA]</scope>
    <source>
        <strain evidence="3 4">KCTC 42409</strain>
    </source>
</reference>
<dbReference type="EMBL" id="WNLA01000036">
    <property type="protein sequence ID" value="MTW06081.1"/>
    <property type="molecule type" value="Genomic_DNA"/>
</dbReference>
<evidence type="ECO:0000256" key="1">
    <source>
        <dbReference type="SAM" id="MobiDB-lite"/>
    </source>
</evidence>
<evidence type="ECO:0000259" key="2">
    <source>
        <dbReference type="Pfam" id="PF02120"/>
    </source>
</evidence>
<dbReference type="RefSeq" id="WP_170305901.1">
    <property type="nucleotide sequence ID" value="NZ_WNLA01000036.1"/>
</dbReference>
<dbReference type="InterPro" id="IPR038610">
    <property type="entry name" value="FliK-like_C_sf"/>
</dbReference>
<dbReference type="Pfam" id="PF02120">
    <property type="entry name" value="Flg_hook"/>
    <property type="match status" value="1"/>
</dbReference>
<keyword evidence="3" id="KW-0969">Cilium</keyword>
<dbReference type="PANTHER" id="PTHR37533">
    <property type="entry name" value="FLAGELLAR HOOK-LENGTH CONTROL PROTEIN"/>
    <property type="match status" value="1"/>
</dbReference>
<organism evidence="3 4">
    <name type="scientific">Pseudoduganella ginsengisoli</name>
    <dbReference type="NCBI Taxonomy" id="1462440"/>
    <lineage>
        <taxon>Bacteria</taxon>
        <taxon>Pseudomonadati</taxon>
        <taxon>Pseudomonadota</taxon>
        <taxon>Betaproteobacteria</taxon>
        <taxon>Burkholderiales</taxon>
        <taxon>Oxalobacteraceae</taxon>
        <taxon>Telluria group</taxon>
        <taxon>Pseudoduganella</taxon>
    </lineage>
</organism>
<gene>
    <name evidence="3" type="ORF">GM668_28785</name>
</gene>
<keyword evidence="3" id="KW-0966">Cell projection</keyword>
<dbReference type="Gene3D" id="3.30.750.140">
    <property type="match status" value="1"/>
</dbReference>
<dbReference type="AlphaFoldDB" id="A0A6L6QA60"/>
<feature type="non-terminal residue" evidence="3">
    <location>
        <position position="1"/>
    </location>
</feature>
<evidence type="ECO:0000313" key="4">
    <source>
        <dbReference type="Proteomes" id="UP000484015"/>
    </source>
</evidence>
<evidence type="ECO:0000313" key="3">
    <source>
        <dbReference type="EMBL" id="MTW06081.1"/>
    </source>
</evidence>
<feature type="compositionally biased region" description="Polar residues" evidence="1">
    <location>
        <begin position="259"/>
        <end position="268"/>
    </location>
</feature>
<dbReference type="CDD" id="cd17470">
    <property type="entry name" value="T3SS_Flik_C"/>
    <property type="match status" value="1"/>
</dbReference>
<feature type="region of interest" description="Disordered" evidence="1">
    <location>
        <begin position="225"/>
        <end position="268"/>
    </location>
</feature>
<name>A0A6L6QA60_9BURK</name>